<sequence>MTAETADAAAKTARATKASKATKAGKAAGAAGRKGAADQLQRPPAEVRFADELARLREDDTAPRPPGWALSLEAARRFIVGDPERGVRRKFVGDPSLIDRALVALATSRGLMMVGEPGTAKSLLSELIAAAVSGDSTLTIQGGAATTEDQIKYSWNYALLVSEGPSNRSLVPAPLLRGMAEGKVVRFEEITRCPLEVQDSLLSPLSDRVLGIPELTGPDAMVFAREGFNIIATANTRDRGVNEMSAALKRRFNFETVFPIADFATELDLVEGEAARLLEQSGVGVAPRRDVLEVLVTTFRELRSGKTAGGESMDRLTTVMSTAEAVSVAHAVGIRGWFLRGEEGNAADIVECLAGAGAKDSPDDLARLRRYLEQQAPRRGGEQWRALHAARHRLPG</sequence>
<dbReference type="PANTHER" id="PTHR42759:SF1">
    <property type="entry name" value="MAGNESIUM-CHELATASE SUBUNIT CHLD"/>
    <property type="match status" value="1"/>
</dbReference>
<accession>A0ABN3KHH7</accession>
<dbReference type="Gene3D" id="3.40.50.300">
    <property type="entry name" value="P-loop containing nucleotide triphosphate hydrolases"/>
    <property type="match status" value="1"/>
</dbReference>
<gene>
    <name evidence="3" type="ORF">GCM10010191_94770</name>
</gene>
<dbReference type="Proteomes" id="UP001501231">
    <property type="component" value="Unassembled WGS sequence"/>
</dbReference>
<dbReference type="InterPro" id="IPR011704">
    <property type="entry name" value="ATPase_dyneun-rel_AAA"/>
</dbReference>
<dbReference type="PANTHER" id="PTHR42759">
    <property type="entry name" value="MOXR FAMILY PROTEIN"/>
    <property type="match status" value="1"/>
</dbReference>
<name>A0ABN3KHH7_9ACTN</name>
<reference evidence="3 4" key="1">
    <citation type="journal article" date="2019" name="Int. J. Syst. Evol. Microbiol.">
        <title>The Global Catalogue of Microorganisms (GCM) 10K type strain sequencing project: providing services to taxonomists for standard genome sequencing and annotation.</title>
        <authorList>
            <consortium name="The Broad Institute Genomics Platform"/>
            <consortium name="The Broad Institute Genome Sequencing Center for Infectious Disease"/>
            <person name="Wu L."/>
            <person name="Ma J."/>
        </authorList>
    </citation>
    <scope>NUCLEOTIDE SEQUENCE [LARGE SCALE GENOMIC DNA]</scope>
    <source>
        <strain evidence="3 4">JCM 3325</strain>
    </source>
</reference>
<proteinExistence type="predicted"/>
<dbReference type="SMART" id="SM00382">
    <property type="entry name" value="AAA"/>
    <property type="match status" value="1"/>
</dbReference>
<feature type="domain" description="AAA+ ATPase" evidence="2">
    <location>
        <begin position="107"/>
        <end position="262"/>
    </location>
</feature>
<dbReference type="SUPFAM" id="SSF52540">
    <property type="entry name" value="P-loop containing nucleoside triphosphate hydrolases"/>
    <property type="match status" value="1"/>
</dbReference>
<dbReference type="InterPro" id="IPR003593">
    <property type="entry name" value="AAA+_ATPase"/>
</dbReference>
<feature type="region of interest" description="Disordered" evidence="1">
    <location>
        <begin position="1"/>
        <end position="44"/>
    </location>
</feature>
<dbReference type="InterPro" id="IPR050764">
    <property type="entry name" value="CbbQ/NirQ/NorQ/GpvN"/>
</dbReference>
<evidence type="ECO:0000256" key="1">
    <source>
        <dbReference type="SAM" id="MobiDB-lite"/>
    </source>
</evidence>
<feature type="compositionally biased region" description="Low complexity" evidence="1">
    <location>
        <begin position="1"/>
        <end position="34"/>
    </location>
</feature>
<evidence type="ECO:0000313" key="4">
    <source>
        <dbReference type="Proteomes" id="UP001501231"/>
    </source>
</evidence>
<evidence type="ECO:0000259" key="2">
    <source>
        <dbReference type="SMART" id="SM00382"/>
    </source>
</evidence>
<dbReference type="EMBL" id="BAAARW010000050">
    <property type="protein sequence ID" value="GAA2459531.1"/>
    <property type="molecule type" value="Genomic_DNA"/>
</dbReference>
<organism evidence="3 4">
    <name type="scientific">Actinomadura vinacea</name>
    <dbReference type="NCBI Taxonomy" id="115336"/>
    <lineage>
        <taxon>Bacteria</taxon>
        <taxon>Bacillati</taxon>
        <taxon>Actinomycetota</taxon>
        <taxon>Actinomycetes</taxon>
        <taxon>Streptosporangiales</taxon>
        <taxon>Thermomonosporaceae</taxon>
        <taxon>Actinomadura</taxon>
    </lineage>
</organism>
<protein>
    <submittedName>
        <fullName evidence="3">MoxR family ATPase</fullName>
    </submittedName>
</protein>
<evidence type="ECO:0000313" key="3">
    <source>
        <dbReference type="EMBL" id="GAA2459531.1"/>
    </source>
</evidence>
<dbReference type="InterPro" id="IPR027417">
    <property type="entry name" value="P-loop_NTPase"/>
</dbReference>
<comment type="caution">
    <text evidence="3">The sequence shown here is derived from an EMBL/GenBank/DDBJ whole genome shotgun (WGS) entry which is preliminary data.</text>
</comment>
<dbReference type="Pfam" id="PF07728">
    <property type="entry name" value="AAA_5"/>
    <property type="match status" value="1"/>
</dbReference>
<dbReference type="RefSeq" id="WP_344598664.1">
    <property type="nucleotide sequence ID" value="NZ_BAAARW010000050.1"/>
</dbReference>
<keyword evidence="4" id="KW-1185">Reference proteome</keyword>